<dbReference type="Gene3D" id="1.10.10.160">
    <property type="match status" value="1"/>
</dbReference>
<organism evidence="9 10">
    <name type="scientific">Dyella solisilvae</name>
    <dbReference type="NCBI Taxonomy" id="1920168"/>
    <lineage>
        <taxon>Bacteria</taxon>
        <taxon>Pseudomonadati</taxon>
        <taxon>Pseudomonadota</taxon>
        <taxon>Gammaproteobacteria</taxon>
        <taxon>Lysobacterales</taxon>
        <taxon>Rhodanobacteraceae</taxon>
        <taxon>Dyella</taxon>
    </lineage>
</organism>
<evidence type="ECO:0000256" key="1">
    <source>
        <dbReference type="ARBA" id="ARBA00022741"/>
    </source>
</evidence>
<dbReference type="OrthoDB" id="384988at2"/>
<name>A0A370K5M2_9GAMM</name>
<dbReference type="InterPro" id="IPR000212">
    <property type="entry name" value="DNA_helicase_UvrD/REP"/>
</dbReference>
<dbReference type="AlphaFoldDB" id="A0A370K5M2"/>
<evidence type="ECO:0000256" key="3">
    <source>
        <dbReference type="ARBA" id="ARBA00022806"/>
    </source>
</evidence>
<dbReference type="GO" id="GO:0000725">
    <property type="term" value="P:recombinational repair"/>
    <property type="evidence" value="ECO:0007669"/>
    <property type="project" value="TreeGrafter"/>
</dbReference>
<dbReference type="Pfam" id="PF00580">
    <property type="entry name" value="UvrD-helicase"/>
    <property type="match status" value="1"/>
</dbReference>
<evidence type="ECO:0000256" key="6">
    <source>
        <dbReference type="ARBA" id="ARBA00034923"/>
    </source>
</evidence>
<dbReference type="Gene3D" id="3.40.50.300">
    <property type="entry name" value="P-loop containing nucleotide triphosphate hydrolases"/>
    <property type="match status" value="1"/>
</dbReference>
<evidence type="ECO:0000313" key="10">
    <source>
        <dbReference type="Proteomes" id="UP000254711"/>
    </source>
</evidence>
<evidence type="ECO:0000259" key="8">
    <source>
        <dbReference type="PROSITE" id="PS51198"/>
    </source>
</evidence>
<feature type="binding site" evidence="7">
    <location>
        <begin position="42"/>
        <end position="49"/>
    </location>
    <ligand>
        <name>ATP</name>
        <dbReference type="ChEBI" id="CHEBI:30616"/>
    </ligand>
</feature>
<gene>
    <name evidence="9" type="ORF">DVT68_16275</name>
</gene>
<dbReference type="GO" id="GO:0016787">
    <property type="term" value="F:hydrolase activity"/>
    <property type="evidence" value="ECO:0007669"/>
    <property type="project" value="UniProtKB-UniRule"/>
</dbReference>
<dbReference type="PANTHER" id="PTHR11070:SF2">
    <property type="entry name" value="ATP-DEPENDENT DNA HELICASE SRS2"/>
    <property type="match status" value="1"/>
</dbReference>
<dbReference type="EMBL" id="QQSY01000005">
    <property type="protein sequence ID" value="RDI97320.1"/>
    <property type="molecule type" value="Genomic_DNA"/>
</dbReference>
<dbReference type="PROSITE" id="PS51198">
    <property type="entry name" value="UVRD_HELICASE_ATP_BIND"/>
    <property type="match status" value="1"/>
</dbReference>
<dbReference type="InterPro" id="IPR014016">
    <property type="entry name" value="UvrD-like_ATP-bd"/>
</dbReference>
<dbReference type="SUPFAM" id="SSF52540">
    <property type="entry name" value="P-loop containing nucleoside triphosphate hydrolases"/>
    <property type="match status" value="1"/>
</dbReference>
<sequence length="644" mass="70238">MTIPHIAEEDLTALTTAFPVLDFTSPECRAVLLAGGRIDVQAAPGSGKTTILAAKLYLLSRKWASDRQGICVISHTNTAANEIRHRLAGTPEGTRLLAYPHFIGTIHAFINQYLALPWLRSEGGKVDIIDDELFGRRALSAARSNWTVKTWAKQQFNGDELIEKMRYAGAELDIVSGKGFPSEKSESGKYLRKVKGDLAKKGIFRHIDMFAYAERAMANAPDLPVLLAKRFPLVMIDEMQDTSPSQTALLTKAFGKGAIVQRFGDINQRIFIDDDGDESEDGTTFPEEPVLPMSTSRRFGPVIAGIVSQVRQVGDAVVGKGPDVAAPPTILVYKPDSIGRVIPQFGALVLDAFDDATIAAGGHVRAICARKSGDAKQVPGRHVGDFWRPLAVDSKTAAPRRANAWLLLADDIGMGRAPIELGDRVERVRRIILLVLREAKASIATDVREPWQLFRALRDADVDLHSLRRAIRDIVMDPGAGSTDKTRTTIINALHAALKPLLPGTTIKQFAGFDVFAHPAGGDDAPAENALLRTCTVSVGDRTVNITVDTVSNTKGETHLATLYLESFGRYSKRFDVVEALACLTGRKTSKGKQPGTLPAQLRYNYVGFSRPTRFLCLAINSERLDESDLGKLIDAGWRVQSVI</sequence>
<keyword evidence="2 7" id="KW-0378">Hydrolase</keyword>
<evidence type="ECO:0000256" key="4">
    <source>
        <dbReference type="ARBA" id="ARBA00022840"/>
    </source>
</evidence>
<reference evidence="9 10" key="1">
    <citation type="submission" date="2018-07" db="EMBL/GenBank/DDBJ databases">
        <title>Dyella solisilvae sp. nov., isolated from the pine and broad-leaved mixed forest soil.</title>
        <authorList>
            <person name="Gao Z."/>
            <person name="Qiu L."/>
        </authorList>
    </citation>
    <scope>NUCLEOTIDE SEQUENCE [LARGE SCALE GENOMIC DNA]</scope>
    <source>
        <strain evidence="9 10">DHG54</strain>
    </source>
</reference>
<dbReference type="Proteomes" id="UP000254711">
    <property type="component" value="Unassembled WGS sequence"/>
</dbReference>
<keyword evidence="4 7" id="KW-0067">ATP-binding</keyword>
<proteinExistence type="predicted"/>
<feature type="domain" description="UvrD-like helicase ATP-binding" evidence="8">
    <location>
        <begin position="21"/>
        <end position="300"/>
    </location>
</feature>
<evidence type="ECO:0000256" key="2">
    <source>
        <dbReference type="ARBA" id="ARBA00022801"/>
    </source>
</evidence>
<keyword evidence="3 7" id="KW-0347">Helicase</keyword>
<dbReference type="PANTHER" id="PTHR11070">
    <property type="entry name" value="UVRD / RECB / PCRA DNA HELICASE FAMILY MEMBER"/>
    <property type="match status" value="1"/>
</dbReference>
<dbReference type="RefSeq" id="WP_114826166.1">
    <property type="nucleotide sequence ID" value="NZ_QQSY01000005.1"/>
</dbReference>
<dbReference type="InterPro" id="IPR013986">
    <property type="entry name" value="DExx_box_DNA_helicase_dom_sf"/>
</dbReference>
<keyword evidence="5" id="KW-0238">DNA-binding</keyword>
<dbReference type="GO" id="GO:0043138">
    <property type="term" value="F:3'-5' DNA helicase activity"/>
    <property type="evidence" value="ECO:0007669"/>
    <property type="project" value="TreeGrafter"/>
</dbReference>
<evidence type="ECO:0000256" key="5">
    <source>
        <dbReference type="ARBA" id="ARBA00023125"/>
    </source>
</evidence>
<dbReference type="InterPro" id="IPR027417">
    <property type="entry name" value="P-loop_NTPase"/>
</dbReference>
<dbReference type="GO" id="GO:0003677">
    <property type="term" value="F:DNA binding"/>
    <property type="evidence" value="ECO:0007669"/>
    <property type="project" value="UniProtKB-KW"/>
</dbReference>
<protein>
    <recommendedName>
        <fullName evidence="6">DNA 3'-5' helicase II</fullName>
    </recommendedName>
</protein>
<keyword evidence="10" id="KW-1185">Reference proteome</keyword>
<evidence type="ECO:0000313" key="9">
    <source>
        <dbReference type="EMBL" id="RDI97320.1"/>
    </source>
</evidence>
<keyword evidence="1 7" id="KW-0547">Nucleotide-binding</keyword>
<evidence type="ECO:0000256" key="7">
    <source>
        <dbReference type="PROSITE-ProRule" id="PRU00560"/>
    </source>
</evidence>
<dbReference type="GO" id="GO:0005524">
    <property type="term" value="F:ATP binding"/>
    <property type="evidence" value="ECO:0007669"/>
    <property type="project" value="UniProtKB-UniRule"/>
</dbReference>
<comment type="caution">
    <text evidence="9">The sequence shown here is derived from an EMBL/GenBank/DDBJ whole genome shotgun (WGS) entry which is preliminary data.</text>
</comment>
<accession>A0A370K5M2</accession>